<sequence>MVPLYIHHMKLCLVKNQFSKTDKREEVEKIAEFKNNEIIRSHNYLLVEQLIEALRGKRYDKDNFEATRCGNDDKLNVIDKLPGDLEKPFEKT</sequence>
<proteinExistence type="predicted"/>
<name>A0A0K0G1B5_STRVS</name>
<evidence type="ECO:0000313" key="2">
    <source>
        <dbReference type="WBParaSite" id="SVE_1850400.1"/>
    </source>
</evidence>
<keyword evidence="1" id="KW-1185">Reference proteome</keyword>
<dbReference type="Proteomes" id="UP000035680">
    <property type="component" value="Unassembled WGS sequence"/>
</dbReference>
<organism evidence="1 2">
    <name type="scientific">Strongyloides venezuelensis</name>
    <name type="common">Threadworm</name>
    <dbReference type="NCBI Taxonomy" id="75913"/>
    <lineage>
        <taxon>Eukaryota</taxon>
        <taxon>Metazoa</taxon>
        <taxon>Ecdysozoa</taxon>
        <taxon>Nematoda</taxon>
        <taxon>Chromadorea</taxon>
        <taxon>Rhabditida</taxon>
        <taxon>Tylenchina</taxon>
        <taxon>Panagrolaimomorpha</taxon>
        <taxon>Strongyloidoidea</taxon>
        <taxon>Strongyloididae</taxon>
        <taxon>Strongyloides</taxon>
    </lineage>
</organism>
<dbReference type="WBParaSite" id="SVE_1850400.1">
    <property type="protein sequence ID" value="SVE_1850400.1"/>
    <property type="gene ID" value="SVE_1850400"/>
</dbReference>
<accession>A0A0K0G1B5</accession>
<reference evidence="1" key="1">
    <citation type="submission" date="2014-07" db="EMBL/GenBank/DDBJ databases">
        <authorList>
            <person name="Martin A.A"/>
            <person name="De Silva N."/>
        </authorList>
    </citation>
    <scope>NUCLEOTIDE SEQUENCE</scope>
</reference>
<protein>
    <submittedName>
        <fullName evidence="2">Uncharacterized protein</fullName>
    </submittedName>
</protein>
<reference evidence="2" key="2">
    <citation type="submission" date="2015-08" db="UniProtKB">
        <authorList>
            <consortium name="WormBaseParasite"/>
        </authorList>
    </citation>
    <scope>IDENTIFICATION</scope>
</reference>
<evidence type="ECO:0000313" key="1">
    <source>
        <dbReference type="Proteomes" id="UP000035680"/>
    </source>
</evidence>
<dbReference type="AlphaFoldDB" id="A0A0K0G1B5"/>